<protein>
    <recommendedName>
        <fullName evidence="4">Lipoprotein</fullName>
    </recommendedName>
</protein>
<organism evidence="2 3">
    <name type="scientific">Archangium gephyra</name>
    <dbReference type="NCBI Taxonomy" id="48"/>
    <lineage>
        <taxon>Bacteria</taxon>
        <taxon>Pseudomonadati</taxon>
        <taxon>Myxococcota</taxon>
        <taxon>Myxococcia</taxon>
        <taxon>Myxococcales</taxon>
        <taxon>Cystobacterineae</taxon>
        <taxon>Archangiaceae</taxon>
        <taxon>Archangium</taxon>
    </lineage>
</organism>
<evidence type="ECO:0000313" key="2">
    <source>
        <dbReference type="EMBL" id="PZR11410.1"/>
    </source>
</evidence>
<name>A0A2W5T786_9BACT</name>
<dbReference type="EMBL" id="QFQP01000014">
    <property type="protein sequence ID" value="PZR11410.1"/>
    <property type="molecule type" value="Genomic_DNA"/>
</dbReference>
<evidence type="ECO:0008006" key="4">
    <source>
        <dbReference type="Google" id="ProtNLM"/>
    </source>
</evidence>
<evidence type="ECO:0000313" key="3">
    <source>
        <dbReference type="Proteomes" id="UP000249061"/>
    </source>
</evidence>
<keyword evidence="1" id="KW-0732">Signal</keyword>
<dbReference type="AlphaFoldDB" id="A0A2W5T786"/>
<dbReference type="Proteomes" id="UP000249061">
    <property type="component" value="Unassembled WGS sequence"/>
</dbReference>
<evidence type="ECO:0000256" key="1">
    <source>
        <dbReference type="SAM" id="SignalP"/>
    </source>
</evidence>
<feature type="chain" id="PRO_5015886878" description="Lipoprotein" evidence="1">
    <location>
        <begin position="21"/>
        <end position="259"/>
    </location>
</feature>
<gene>
    <name evidence="2" type="ORF">DI536_17430</name>
</gene>
<reference evidence="2 3" key="1">
    <citation type="submission" date="2017-08" db="EMBL/GenBank/DDBJ databases">
        <title>Infants hospitalized years apart are colonized by the same room-sourced microbial strains.</title>
        <authorList>
            <person name="Brooks B."/>
            <person name="Olm M.R."/>
            <person name="Firek B.A."/>
            <person name="Baker R."/>
            <person name="Thomas B.C."/>
            <person name="Morowitz M.J."/>
            <person name="Banfield J.F."/>
        </authorList>
    </citation>
    <scope>NUCLEOTIDE SEQUENCE [LARGE SCALE GENOMIC DNA]</scope>
    <source>
        <strain evidence="2">S2_003_000_R2_14</strain>
    </source>
</reference>
<proteinExistence type="predicted"/>
<dbReference type="PROSITE" id="PS51257">
    <property type="entry name" value="PROKAR_LIPOPROTEIN"/>
    <property type="match status" value="1"/>
</dbReference>
<feature type="signal peptide" evidence="1">
    <location>
        <begin position="1"/>
        <end position="20"/>
    </location>
</feature>
<sequence length="259" mass="27942">MKRIILTTLMAFSFLTSSCANQTSPLEFTKFYPLGPTCDISEFVDGFFVANGSLDVAWGNPTYVVAFQLTNAEGYTQPALQIGDTVLERANREQPVLRQIIIQYRPSRPLGVSLKEHVIPYTGIVGGNIQGTVQLISPELSRALADTLTPANDLSDVVDINIDVHFEGEMVGSRTKISTATMTFPLRVFRSAPPAGFSCANGTRRFRTDAVTGDSCLYIGQSYNQVNTPVGPYQGDTVDMNGNPVPGADCCTAPGSPEC</sequence>
<comment type="caution">
    <text evidence="2">The sequence shown here is derived from an EMBL/GenBank/DDBJ whole genome shotgun (WGS) entry which is preliminary data.</text>
</comment>
<accession>A0A2W5T786</accession>